<organism evidence="1 2">
    <name type="scientific">Adoxophyes honmai nucleopolyhedrovirus</name>
    <dbReference type="NCBI Taxonomy" id="224399"/>
    <lineage>
        <taxon>Viruses</taxon>
        <taxon>Viruses incertae sedis</taxon>
        <taxon>Naldaviricetes</taxon>
        <taxon>Lefavirales</taxon>
        <taxon>Baculoviridae</taxon>
        <taxon>Alphabaculovirus</taxon>
        <taxon>Alphabaculovirus adhonmai</taxon>
    </lineage>
</organism>
<evidence type="ECO:0000313" key="1">
    <source>
        <dbReference type="EMBL" id="BAC67294.1"/>
    </source>
</evidence>
<reference evidence="1 2" key="1">
    <citation type="journal article" date="2003" name="Virology">
        <title>Genome sequence and organization of a nucleopolyhedrovirus isolated from the smaller tea tortrix, Adoxophyes honmai.</title>
        <authorList>
            <person name="Nakai M."/>
            <person name="Goto C."/>
            <person name="Kang W."/>
            <person name="Shikata M."/>
            <person name="Luque T."/>
            <person name="Kunimi Y."/>
        </authorList>
    </citation>
    <scope>NUCLEOTIDE SEQUENCE [LARGE SCALE GENOMIC DNA]</scope>
    <source>
        <strain evidence="1 2">ADN001</strain>
    </source>
</reference>
<dbReference type="Pfam" id="PF07206">
    <property type="entry name" value="Baculo_LEF-10"/>
    <property type="match status" value="1"/>
</dbReference>
<organismHost>
    <name type="scientific">Adoxophyes honmai</name>
    <name type="common">Smaller tea tortrix moth</name>
    <dbReference type="NCBI Taxonomy" id="85585"/>
</organismHost>
<dbReference type="Proteomes" id="UP000232720">
    <property type="component" value="Genome"/>
</dbReference>
<dbReference type="GeneID" id="1485798"/>
<evidence type="ECO:0000313" key="2">
    <source>
        <dbReference type="Proteomes" id="UP000232720"/>
    </source>
</evidence>
<accession>Q80LQ3</accession>
<keyword evidence="2" id="KW-1185">Reference proteome</keyword>
<dbReference type="OrthoDB" id="26385at10239"/>
<dbReference type="EMBL" id="AP006270">
    <property type="protein sequence ID" value="BAC67294.1"/>
    <property type="molecule type" value="Genomic_DNA"/>
</dbReference>
<dbReference type="KEGG" id="vg:1485798"/>
<proteinExistence type="predicted"/>
<dbReference type="RefSeq" id="NP_818690.1">
    <property type="nucleotide sequence ID" value="NC_004690.1"/>
</dbReference>
<protein>
    <submittedName>
        <fullName evidence="1">Late expression factor 10</fullName>
    </submittedName>
</protein>
<sequence>MSVDKSEVDVLDIILKNNLEIIDNTYLILNVINISSGSLQPMCLGEIGSFQTAQAAVDSMSVSSSAGELPSC</sequence>
<dbReference type="InterPro" id="IPR009855">
    <property type="entry name" value="Baculo_LEF-10"/>
</dbReference>
<name>Q80LQ3_NPVAH</name>